<evidence type="ECO:0000256" key="3">
    <source>
        <dbReference type="ARBA" id="ARBA00022448"/>
    </source>
</evidence>
<dbReference type="GO" id="GO:0005886">
    <property type="term" value="C:plasma membrane"/>
    <property type="evidence" value="ECO:0007669"/>
    <property type="project" value="UniProtKB-SubCell"/>
</dbReference>
<dbReference type="GO" id="GO:0031267">
    <property type="term" value="F:small GTPase binding"/>
    <property type="evidence" value="ECO:0007669"/>
    <property type="project" value="InterPro"/>
</dbReference>
<dbReference type="GO" id="GO:0055038">
    <property type="term" value="C:recycling endosome membrane"/>
    <property type="evidence" value="ECO:0007669"/>
    <property type="project" value="UniProtKB-SubCell"/>
</dbReference>
<dbReference type="SMART" id="SM00239">
    <property type="entry name" value="C2"/>
    <property type="match status" value="1"/>
</dbReference>
<proteinExistence type="predicted"/>
<keyword evidence="17" id="KW-1185">Reference proteome</keyword>
<accession>A0AAV7LE50</accession>
<feature type="compositionally biased region" description="Basic and acidic residues" evidence="13">
    <location>
        <begin position="171"/>
        <end position="180"/>
    </location>
</feature>
<keyword evidence="6" id="KW-0677">Repeat</keyword>
<dbReference type="GO" id="GO:0023052">
    <property type="term" value="P:signaling"/>
    <property type="evidence" value="ECO:0007669"/>
    <property type="project" value="UniProtKB-ARBA"/>
</dbReference>
<keyword evidence="4" id="KW-1003">Cell membrane</keyword>
<keyword evidence="9" id="KW-0472">Membrane</keyword>
<evidence type="ECO:0000256" key="11">
    <source>
        <dbReference type="ARBA" id="ARBA00062390"/>
    </source>
</evidence>
<feature type="region of interest" description="Disordered" evidence="13">
    <location>
        <begin position="335"/>
        <end position="548"/>
    </location>
</feature>
<dbReference type="GO" id="GO:0015031">
    <property type="term" value="P:protein transport"/>
    <property type="evidence" value="ECO:0007669"/>
    <property type="project" value="UniProtKB-KW"/>
</dbReference>
<comment type="caution">
    <text evidence="16">The sequence shown here is derived from an EMBL/GenBank/DDBJ whole genome shotgun (WGS) entry which is preliminary data.</text>
</comment>
<reference evidence="16" key="1">
    <citation type="journal article" date="2022" name="bioRxiv">
        <title>Sequencing and chromosome-scale assembly of the giantPleurodeles waltlgenome.</title>
        <authorList>
            <person name="Brown T."/>
            <person name="Elewa A."/>
            <person name="Iarovenko S."/>
            <person name="Subramanian E."/>
            <person name="Araus A.J."/>
            <person name="Petzold A."/>
            <person name="Susuki M."/>
            <person name="Suzuki K.-i.T."/>
            <person name="Hayashi T."/>
            <person name="Toyoda A."/>
            <person name="Oliveira C."/>
            <person name="Osipova E."/>
            <person name="Leigh N.D."/>
            <person name="Simon A."/>
            <person name="Yun M.H."/>
        </authorList>
    </citation>
    <scope>NUCLEOTIDE SEQUENCE</scope>
    <source>
        <strain evidence="16">20211129_DDA</strain>
        <tissue evidence="16">Liver</tissue>
    </source>
</reference>
<dbReference type="FunFam" id="1.20.5.2440:FF:000002">
    <property type="entry name" value="rab11 family-interacting protein 2 isoform X1"/>
    <property type="match status" value="1"/>
</dbReference>
<evidence type="ECO:0000256" key="2">
    <source>
        <dbReference type="ARBA" id="ARBA00004654"/>
    </source>
</evidence>
<feature type="region of interest" description="Disordered" evidence="13">
    <location>
        <begin position="171"/>
        <end position="206"/>
    </location>
</feature>
<feature type="region of interest" description="Disordered" evidence="13">
    <location>
        <begin position="218"/>
        <end position="316"/>
    </location>
</feature>
<comment type="subunit">
    <text evidence="11">Homooligomerizes in a Rab11-independent manner. Forms a heterooligomeric complex with RAB11FIP4. Interacts with AP2A1, MYO5B, RAB25 and REPS1. Interacts with RAB11A and RAB11B (activated GTP-bound form). Interacts with NPC1L1. Interacts (via NPF motifs) with EHD1 and EHD3. Interacts with TICAM2; this interaction directs RAB11FIP2 to the phagosome. Interacts with RAB14 and RAB25 (GTP-bound forms).</text>
</comment>
<protein>
    <recommendedName>
        <fullName evidence="12">Rab11 family-interacting protein 2</fullName>
    </recommendedName>
</protein>
<dbReference type="AlphaFoldDB" id="A0AAV7LE50"/>
<keyword evidence="5" id="KW-0597">Phosphoprotein</keyword>
<dbReference type="PANTHER" id="PTHR15746:SF22">
    <property type="entry name" value="RAB11 FAMILY-INTERACTING PROTEIN 1"/>
    <property type="match status" value="1"/>
</dbReference>
<dbReference type="GO" id="GO:0045055">
    <property type="term" value="P:regulated exocytosis"/>
    <property type="evidence" value="ECO:0007669"/>
    <property type="project" value="TreeGrafter"/>
</dbReference>
<dbReference type="PROSITE" id="PS50004">
    <property type="entry name" value="C2"/>
    <property type="match status" value="1"/>
</dbReference>
<evidence type="ECO:0000256" key="10">
    <source>
        <dbReference type="ARBA" id="ARBA00055128"/>
    </source>
</evidence>
<dbReference type="PROSITE" id="PS51511">
    <property type="entry name" value="FIP_RBD"/>
    <property type="match status" value="1"/>
</dbReference>
<feature type="domain" description="FIP-RBD" evidence="15">
    <location>
        <begin position="570"/>
        <end position="632"/>
    </location>
</feature>
<dbReference type="Proteomes" id="UP001066276">
    <property type="component" value="Chromosome 11"/>
</dbReference>
<dbReference type="FunFam" id="2.60.40.150:FF:000070">
    <property type="entry name" value="rab11 family-interacting protein 2 isoform X1"/>
    <property type="match status" value="1"/>
</dbReference>
<gene>
    <name evidence="16" type="ORF">NDU88_001765</name>
</gene>
<evidence type="ECO:0000256" key="8">
    <source>
        <dbReference type="ARBA" id="ARBA00022927"/>
    </source>
</evidence>
<dbReference type="SUPFAM" id="SSF144270">
    <property type="entry name" value="Eferin C-derminal domain-like"/>
    <property type="match status" value="1"/>
</dbReference>
<dbReference type="Pfam" id="PF00168">
    <property type="entry name" value="C2"/>
    <property type="match status" value="1"/>
</dbReference>
<feature type="compositionally biased region" description="Basic and acidic residues" evidence="13">
    <location>
        <begin position="458"/>
        <end position="467"/>
    </location>
</feature>
<evidence type="ECO:0000256" key="13">
    <source>
        <dbReference type="SAM" id="MobiDB-lite"/>
    </source>
</evidence>
<dbReference type="Gene3D" id="1.20.5.2440">
    <property type="match status" value="1"/>
</dbReference>
<dbReference type="InterPro" id="IPR000008">
    <property type="entry name" value="C2_dom"/>
</dbReference>
<dbReference type="InterPro" id="IPR019018">
    <property type="entry name" value="Rab-bd_FIP-RBD"/>
</dbReference>
<dbReference type="PANTHER" id="PTHR15746">
    <property type="entry name" value="RAB11-RELATED"/>
    <property type="match status" value="1"/>
</dbReference>
<evidence type="ECO:0000259" key="15">
    <source>
        <dbReference type="PROSITE" id="PS51511"/>
    </source>
</evidence>
<feature type="compositionally biased region" description="Low complexity" evidence="13">
    <location>
        <begin position="366"/>
        <end position="384"/>
    </location>
</feature>
<evidence type="ECO:0000256" key="9">
    <source>
        <dbReference type="ARBA" id="ARBA00023136"/>
    </source>
</evidence>
<feature type="compositionally biased region" description="Basic and acidic residues" evidence="13">
    <location>
        <begin position="335"/>
        <end position="347"/>
    </location>
</feature>
<evidence type="ECO:0000313" key="17">
    <source>
        <dbReference type="Proteomes" id="UP001066276"/>
    </source>
</evidence>
<feature type="compositionally biased region" description="Basic and acidic residues" evidence="13">
    <location>
        <begin position="435"/>
        <end position="447"/>
    </location>
</feature>
<evidence type="ECO:0000256" key="1">
    <source>
        <dbReference type="ARBA" id="ARBA00004202"/>
    </source>
</evidence>
<feature type="domain" description="C2" evidence="14">
    <location>
        <begin position="1"/>
        <end position="122"/>
    </location>
</feature>
<dbReference type="InterPro" id="IPR037789">
    <property type="entry name" value="FIP_classI"/>
</dbReference>
<evidence type="ECO:0000256" key="7">
    <source>
        <dbReference type="ARBA" id="ARBA00022753"/>
    </source>
</evidence>
<feature type="compositionally biased region" description="Basic and acidic residues" evidence="13">
    <location>
        <begin position="385"/>
        <end position="399"/>
    </location>
</feature>
<comment type="subcellular location">
    <subcellularLocation>
        <location evidence="1">Cell membrane</location>
        <topology evidence="1">Peripheral membrane protein</topology>
    </subcellularLocation>
    <subcellularLocation>
        <location evidence="2">Recycling endosome membrane</location>
        <topology evidence="2">Peripheral membrane protein</topology>
    </subcellularLocation>
</comment>
<dbReference type="GO" id="GO:0007154">
    <property type="term" value="P:cell communication"/>
    <property type="evidence" value="ECO:0007669"/>
    <property type="project" value="UniProtKB-ARBA"/>
</dbReference>
<sequence length="641" mass="71140">MSLAQQYQSQPSWLPTHVQVTVLQGRGLRSKGKAGTNDAYAIIQLGKERYSTTVAEKSHAPVWKEEATFELPLLHQDHRGRGTLRLIIMHRALVGLDKHLGEVGLDLYQLHQERSRRKTQWYKLQSKPGKKEKERGEIEVDVQFMRNNMTASMFDLSMKEKSRSPFGKLKDKIKGKRQDGFPDTASAIVPSFTQPGADSDEEAPEKVIKKKSKLKNLFSKPGLQKSSLSQSMSVLPSFQPAPPSEKTVLKPSDFSSNFNDVPLSSDEPESPKIEGKPPHFPVMTHKRTVSADPKQINQTVSGNSKKEGLSFFSGLRPKNDPVTRSNLCINGNHIYDEEKEPKPDAMPKDTTLTFTPKVIRKTPLYSSIENLSTKSSSSESLSSKTTKETADHVLPDKRSSWSMSKDSLKSVTLPSFKSSAGEESREASLAGSSDPSKEIKEAKKPDSLKSSLLSLVTGKKDNSKGSEVESPTQVHGKDEKAKSADVTLRQSPDIPSSEIPSKKESLNPFEVELKEEEKKLEPFPPSTRTPKTTAVKPRTHPVKPMSSNQVKAQNLGTAMKNQDQIFHEVKKYDPSDPAAAYGQLTHDELIQLVLKQKDTISKKETQVQALEEYIDILLVRVMEETPGILANLTQLGKAGKV</sequence>
<evidence type="ECO:0000256" key="6">
    <source>
        <dbReference type="ARBA" id="ARBA00022737"/>
    </source>
</evidence>
<evidence type="ECO:0000256" key="5">
    <source>
        <dbReference type="ARBA" id="ARBA00022553"/>
    </source>
</evidence>
<evidence type="ECO:0000256" key="12">
    <source>
        <dbReference type="ARBA" id="ARBA00071491"/>
    </source>
</evidence>
<name>A0AAV7LE50_PLEWA</name>
<feature type="compositionally biased region" description="Basic and acidic residues" evidence="13">
    <location>
        <begin position="500"/>
        <end position="521"/>
    </location>
</feature>
<evidence type="ECO:0000256" key="4">
    <source>
        <dbReference type="ARBA" id="ARBA00022475"/>
    </source>
</evidence>
<dbReference type="Pfam" id="PF09457">
    <property type="entry name" value="RBD-FIP"/>
    <property type="match status" value="1"/>
</dbReference>
<evidence type="ECO:0000259" key="14">
    <source>
        <dbReference type="PROSITE" id="PS50004"/>
    </source>
</evidence>
<keyword evidence="7" id="KW-0967">Endosome</keyword>
<feature type="compositionally biased region" description="Low complexity" evidence="13">
    <location>
        <begin position="218"/>
        <end position="237"/>
    </location>
</feature>
<keyword evidence="8" id="KW-0653">Protein transport</keyword>
<organism evidence="16 17">
    <name type="scientific">Pleurodeles waltl</name>
    <name type="common">Iberian ribbed newt</name>
    <dbReference type="NCBI Taxonomy" id="8319"/>
    <lineage>
        <taxon>Eukaryota</taxon>
        <taxon>Metazoa</taxon>
        <taxon>Chordata</taxon>
        <taxon>Craniata</taxon>
        <taxon>Vertebrata</taxon>
        <taxon>Euteleostomi</taxon>
        <taxon>Amphibia</taxon>
        <taxon>Batrachia</taxon>
        <taxon>Caudata</taxon>
        <taxon>Salamandroidea</taxon>
        <taxon>Salamandridae</taxon>
        <taxon>Pleurodelinae</taxon>
        <taxon>Pleurodeles</taxon>
    </lineage>
</organism>
<evidence type="ECO:0000313" key="16">
    <source>
        <dbReference type="EMBL" id="KAJ1088609.1"/>
    </source>
</evidence>
<keyword evidence="3" id="KW-0813">Transport</keyword>
<dbReference type="InterPro" id="IPR035892">
    <property type="entry name" value="C2_domain_sf"/>
</dbReference>
<comment type="function">
    <text evidence="10">A Rab11 effector binding preferentially phosphatidylinositol 3,4,5-trisphosphate (PtdInsP3) and phosphatidic acid (PA) and acting in the regulation of the transport of vesicles from the endosomal recycling compartment (ERC) to the plasma membrane. Involved in insulin granule exocytosis. Also involved in receptor-mediated endocytosis and membrane trafficking of recycling endosomes, probably originating from clathrin-coated vesicles. Required in a complex with MYO5B and RAB11 for the transport of NPC1L1 to the plasma membrane. Also acts as a regulator of cell polarity. Plays an essential role in phagocytosis through a mechanism involving TICAM2, RAC1 and CDC42 Rho GTPases for controlling actin-dynamics.</text>
</comment>
<dbReference type="Gene3D" id="2.60.40.150">
    <property type="entry name" value="C2 domain"/>
    <property type="match status" value="1"/>
</dbReference>
<dbReference type="EMBL" id="JANPWB010000015">
    <property type="protein sequence ID" value="KAJ1088609.1"/>
    <property type="molecule type" value="Genomic_DNA"/>
</dbReference>
<dbReference type="InterPro" id="IPR037245">
    <property type="entry name" value="FIP-RBD_C_sf"/>
</dbReference>
<dbReference type="SUPFAM" id="SSF49562">
    <property type="entry name" value="C2 domain (Calcium/lipid-binding domain, CaLB)"/>
    <property type="match status" value="1"/>
</dbReference>